<evidence type="ECO:0000313" key="1">
    <source>
        <dbReference type="EMBL" id="MST93093.1"/>
    </source>
</evidence>
<dbReference type="EMBL" id="VUNJ01000019">
    <property type="protein sequence ID" value="MST93093.1"/>
    <property type="molecule type" value="Genomic_DNA"/>
</dbReference>
<protein>
    <recommendedName>
        <fullName evidence="3">Bacteriophage Gp15 protein</fullName>
    </recommendedName>
</protein>
<reference evidence="1 2" key="1">
    <citation type="submission" date="2019-08" db="EMBL/GenBank/DDBJ databases">
        <title>In-depth cultivation of the pig gut microbiome towards novel bacterial diversity and tailored functional studies.</title>
        <authorList>
            <person name="Wylensek D."/>
            <person name="Hitch T.C.A."/>
            <person name="Clavel T."/>
        </authorList>
    </citation>
    <scope>NUCLEOTIDE SEQUENCE [LARGE SCALE GENOMIC DNA]</scope>
    <source>
        <strain evidence="1 2">WCA3-601-WT-6J</strain>
    </source>
</reference>
<comment type="caution">
    <text evidence="1">The sequence shown here is derived from an EMBL/GenBank/DDBJ whole genome shotgun (WGS) entry which is preliminary data.</text>
</comment>
<name>A0A6I2UAU4_9FIRM</name>
<dbReference type="AlphaFoldDB" id="A0A6I2UAU4"/>
<sequence>MNLLVDPAPTVYTLGDKEYPLNTSFRFGILFEQMMLDDALSNREKGLAALELFFPGILPTGENEAGSAILWFYNCGKPWKRGSTARMRRAGKVFDYDQDDGYIFAAFLEQYGVDLEQVQDLHWWKFKAMFDALRPDCLFSKIVEWRSTDLTQVKDPKEKKFIQEMKQVYRLRKSVDEQEKLDLIADALMGGGDLSKL</sequence>
<evidence type="ECO:0008006" key="3">
    <source>
        <dbReference type="Google" id="ProtNLM"/>
    </source>
</evidence>
<evidence type="ECO:0000313" key="2">
    <source>
        <dbReference type="Proteomes" id="UP000431913"/>
    </source>
</evidence>
<dbReference type="RefSeq" id="WP_119980895.1">
    <property type="nucleotide sequence ID" value="NZ_CAOJUJ010000024.1"/>
</dbReference>
<dbReference type="InterPro" id="IPR009660">
    <property type="entry name" value="Phage_A500_Gp15"/>
</dbReference>
<accession>A0A6I2UAU4</accession>
<proteinExistence type="predicted"/>
<organism evidence="1 2">
    <name type="scientific">Ruthenibacterium lactatiformans</name>
    <dbReference type="NCBI Taxonomy" id="1550024"/>
    <lineage>
        <taxon>Bacteria</taxon>
        <taxon>Bacillati</taxon>
        <taxon>Bacillota</taxon>
        <taxon>Clostridia</taxon>
        <taxon>Eubacteriales</taxon>
        <taxon>Oscillospiraceae</taxon>
        <taxon>Ruthenibacterium</taxon>
    </lineage>
</organism>
<dbReference type="Proteomes" id="UP000431913">
    <property type="component" value="Unassembled WGS sequence"/>
</dbReference>
<gene>
    <name evidence="1" type="ORF">FYJ76_14325</name>
</gene>
<dbReference type="Pfam" id="PF06854">
    <property type="entry name" value="Phage_Gp15"/>
    <property type="match status" value="1"/>
</dbReference>